<dbReference type="Pfam" id="PF00156">
    <property type="entry name" value="Pribosyltran"/>
    <property type="match status" value="1"/>
</dbReference>
<sequence length="212" mass="23889">MFKDRKDAGHRLSRKLTEYKSRQDSLIIALPRGGVVVGKAVAENLLIPLMLLPVKKLSAPLNPELAIGAVTMGEVKYLDWDLIDKLNVHNDFLSEEIRKKYSIVAEQAELYKTKLDRLPEYKNYLVVDDGIATGSTARAVINLLKKQAGKKRIIIAAPVISKDVDMEFKKEVDSVITLLVSDEFRAVGQFYRSFDQVTDDEVIKNLKKGEEN</sequence>
<accession>A0A0G0ZAM9</accession>
<dbReference type="GO" id="GO:0016757">
    <property type="term" value="F:glycosyltransferase activity"/>
    <property type="evidence" value="ECO:0007669"/>
    <property type="project" value="UniProtKB-KW"/>
</dbReference>
<gene>
    <name evidence="2" type="ORF">UV09_C0028G0012</name>
</gene>
<dbReference type="InterPro" id="IPR029057">
    <property type="entry name" value="PRTase-like"/>
</dbReference>
<proteinExistence type="predicted"/>
<dbReference type="AlphaFoldDB" id="A0A0G0ZAM9"/>
<dbReference type="Gene3D" id="3.40.50.2020">
    <property type="match status" value="1"/>
</dbReference>
<protein>
    <submittedName>
        <fullName evidence="2">Phosphoribosyltransferase</fullName>
    </submittedName>
</protein>
<organism evidence="2 3">
    <name type="scientific">Candidatus Gottesmanbacteria bacterium GW2011_GWA2_42_18</name>
    <dbReference type="NCBI Taxonomy" id="1618442"/>
    <lineage>
        <taxon>Bacteria</taxon>
        <taxon>Candidatus Gottesmaniibacteriota</taxon>
    </lineage>
</organism>
<evidence type="ECO:0000313" key="3">
    <source>
        <dbReference type="Proteomes" id="UP000034320"/>
    </source>
</evidence>
<dbReference type="SUPFAM" id="SSF53271">
    <property type="entry name" value="PRTase-like"/>
    <property type="match status" value="1"/>
</dbReference>
<reference evidence="2 3" key="1">
    <citation type="journal article" date="2015" name="Nature">
        <title>rRNA introns, odd ribosomes, and small enigmatic genomes across a large radiation of phyla.</title>
        <authorList>
            <person name="Brown C.T."/>
            <person name="Hug L.A."/>
            <person name="Thomas B.C."/>
            <person name="Sharon I."/>
            <person name="Castelle C.J."/>
            <person name="Singh A."/>
            <person name="Wilkins M.J."/>
            <person name="Williams K.H."/>
            <person name="Banfield J.F."/>
        </authorList>
    </citation>
    <scope>NUCLEOTIDE SEQUENCE [LARGE SCALE GENOMIC DNA]</scope>
</reference>
<dbReference type="EMBL" id="LCDD01000028">
    <property type="protein sequence ID" value="KKS45792.1"/>
    <property type="molecule type" value="Genomic_DNA"/>
</dbReference>
<evidence type="ECO:0000259" key="1">
    <source>
        <dbReference type="Pfam" id="PF00156"/>
    </source>
</evidence>
<evidence type="ECO:0000313" key="2">
    <source>
        <dbReference type="EMBL" id="KKS45792.1"/>
    </source>
</evidence>
<dbReference type="Proteomes" id="UP000034320">
    <property type="component" value="Unassembled WGS sequence"/>
</dbReference>
<comment type="caution">
    <text evidence="2">The sequence shown here is derived from an EMBL/GenBank/DDBJ whole genome shotgun (WGS) entry which is preliminary data.</text>
</comment>
<dbReference type="CDD" id="cd06223">
    <property type="entry name" value="PRTases_typeI"/>
    <property type="match status" value="1"/>
</dbReference>
<keyword evidence="2" id="KW-0328">Glycosyltransferase</keyword>
<keyword evidence="2" id="KW-0808">Transferase</keyword>
<feature type="domain" description="Phosphoribosyltransferase" evidence="1">
    <location>
        <begin position="6"/>
        <end position="190"/>
    </location>
</feature>
<dbReference type="InterPro" id="IPR000836">
    <property type="entry name" value="PRTase_dom"/>
</dbReference>
<dbReference type="Gene3D" id="3.30.1310.20">
    <property type="entry name" value="PRTase-like"/>
    <property type="match status" value="1"/>
</dbReference>
<name>A0A0G0ZAM9_9BACT</name>